<dbReference type="AlphaFoldDB" id="A0A6A5QUT1"/>
<reference evidence="1" key="1">
    <citation type="journal article" date="2020" name="Stud. Mycol.">
        <title>101 Dothideomycetes genomes: a test case for predicting lifestyles and emergence of pathogens.</title>
        <authorList>
            <person name="Haridas S."/>
            <person name="Albert R."/>
            <person name="Binder M."/>
            <person name="Bloem J."/>
            <person name="Labutti K."/>
            <person name="Salamov A."/>
            <person name="Andreopoulos B."/>
            <person name="Baker S."/>
            <person name="Barry K."/>
            <person name="Bills G."/>
            <person name="Bluhm B."/>
            <person name="Cannon C."/>
            <person name="Castanera R."/>
            <person name="Culley D."/>
            <person name="Daum C."/>
            <person name="Ezra D."/>
            <person name="Gonzalez J."/>
            <person name="Henrissat B."/>
            <person name="Kuo A."/>
            <person name="Liang C."/>
            <person name="Lipzen A."/>
            <person name="Lutzoni F."/>
            <person name="Magnuson J."/>
            <person name="Mondo S."/>
            <person name="Nolan M."/>
            <person name="Ohm R."/>
            <person name="Pangilinan J."/>
            <person name="Park H.-J."/>
            <person name="Ramirez L."/>
            <person name="Alfaro M."/>
            <person name="Sun H."/>
            <person name="Tritt A."/>
            <person name="Yoshinaga Y."/>
            <person name="Zwiers L.-H."/>
            <person name="Turgeon B."/>
            <person name="Goodwin S."/>
            <person name="Spatafora J."/>
            <person name="Crous P."/>
            <person name="Grigoriev I."/>
        </authorList>
    </citation>
    <scope>NUCLEOTIDE SEQUENCE</scope>
    <source>
        <strain evidence="1">HMLAC05119</strain>
    </source>
</reference>
<keyword evidence="2" id="KW-1185">Reference proteome</keyword>
<gene>
    <name evidence="1" type="ORF">BDU57DRAFT_194700</name>
</gene>
<evidence type="ECO:0000313" key="1">
    <source>
        <dbReference type="EMBL" id="KAF1918316.1"/>
    </source>
</evidence>
<evidence type="ECO:0000313" key="2">
    <source>
        <dbReference type="Proteomes" id="UP000800096"/>
    </source>
</evidence>
<organism evidence="1 2">
    <name type="scientific">Ampelomyces quisqualis</name>
    <name type="common">Powdery mildew agent</name>
    <dbReference type="NCBI Taxonomy" id="50730"/>
    <lineage>
        <taxon>Eukaryota</taxon>
        <taxon>Fungi</taxon>
        <taxon>Dikarya</taxon>
        <taxon>Ascomycota</taxon>
        <taxon>Pezizomycotina</taxon>
        <taxon>Dothideomycetes</taxon>
        <taxon>Pleosporomycetidae</taxon>
        <taxon>Pleosporales</taxon>
        <taxon>Pleosporineae</taxon>
        <taxon>Phaeosphaeriaceae</taxon>
        <taxon>Ampelomyces</taxon>
    </lineage>
</organism>
<sequence length="169" mass="19411">MASNDEQLATHLTACTLGYQFHLRLETNAFVPLQICQTRRTTWVMGHLATCFTQQLERDGATRSADNPTVFHAQSHRRTEYQSQFVSITHDTHVRTVMKVRICFEEADSRQVTSIDQKFTSYRTPPRARLSNLLVCHLLHAPSFPRQPLRPSTTHLLTVTCTMRITTAR</sequence>
<dbReference type="EMBL" id="ML979134">
    <property type="protein sequence ID" value="KAF1918316.1"/>
    <property type="molecule type" value="Genomic_DNA"/>
</dbReference>
<name>A0A6A5QUT1_AMPQU</name>
<accession>A0A6A5QUT1</accession>
<dbReference type="Proteomes" id="UP000800096">
    <property type="component" value="Unassembled WGS sequence"/>
</dbReference>
<proteinExistence type="predicted"/>
<protein>
    <submittedName>
        <fullName evidence="1">Uncharacterized protein</fullName>
    </submittedName>
</protein>